<reference evidence="1 2" key="1">
    <citation type="submission" date="2019-06" db="EMBL/GenBank/DDBJ databases">
        <title>Psychrobacillus vulpis sp. nov., a new species isolated from feces of a red fox that inhabits in The Tablas de Daimiel Natural Park, Albacete, Spain.</title>
        <authorList>
            <person name="Rodriguez M."/>
            <person name="Reina J.C."/>
            <person name="Bejar V."/>
            <person name="Llamas I."/>
        </authorList>
    </citation>
    <scope>NUCLEOTIDE SEQUENCE [LARGE SCALE GENOMIC DNA]</scope>
    <source>
        <strain evidence="1 2">Z8</strain>
    </source>
</reference>
<organism evidence="1 2">
    <name type="scientific">Psychrobacillus vulpis</name>
    <dbReference type="NCBI Taxonomy" id="2325572"/>
    <lineage>
        <taxon>Bacteria</taxon>
        <taxon>Bacillati</taxon>
        <taxon>Bacillota</taxon>
        <taxon>Bacilli</taxon>
        <taxon>Bacillales</taxon>
        <taxon>Bacillaceae</taxon>
        <taxon>Psychrobacillus</taxon>
    </lineage>
</organism>
<dbReference type="Proteomes" id="UP000316626">
    <property type="component" value="Unassembled WGS sequence"/>
</dbReference>
<protein>
    <submittedName>
        <fullName evidence="1">Uncharacterized protein</fullName>
    </submittedName>
</protein>
<name>A0A544TWI6_9BACI</name>
<dbReference type="OrthoDB" id="9896696at2"/>
<proteinExistence type="predicted"/>
<evidence type="ECO:0000313" key="1">
    <source>
        <dbReference type="EMBL" id="TQR21787.1"/>
    </source>
</evidence>
<accession>A0A544TWI6</accession>
<dbReference type="RefSeq" id="WP_142640913.1">
    <property type="nucleotide sequence ID" value="NZ_VDGI01000001.1"/>
</dbReference>
<comment type="caution">
    <text evidence="1">The sequence shown here is derived from an EMBL/GenBank/DDBJ whole genome shotgun (WGS) entry which is preliminary data.</text>
</comment>
<dbReference type="EMBL" id="VDGI01000001">
    <property type="protein sequence ID" value="TQR21787.1"/>
    <property type="molecule type" value="Genomic_DNA"/>
</dbReference>
<keyword evidence="2" id="KW-1185">Reference proteome</keyword>
<sequence length="99" mass="11553">MNTFIYHKDTLNIVGMLNAHTSYEKELELNVFPNFGGNTNDYDIIETEFDYITLEKVDEIVKAKEYVIPVEPQEPTETELLNDYIIDVDYRVTMIELGL</sequence>
<dbReference type="AlphaFoldDB" id="A0A544TWI6"/>
<gene>
    <name evidence="1" type="ORF">FG384_02240</name>
</gene>
<evidence type="ECO:0000313" key="2">
    <source>
        <dbReference type="Proteomes" id="UP000316626"/>
    </source>
</evidence>